<protein>
    <submittedName>
        <fullName evidence="1">Uncharacterized protein</fullName>
    </submittedName>
</protein>
<dbReference type="EMBL" id="CADCTR010002455">
    <property type="protein sequence ID" value="CAA9354150.1"/>
    <property type="molecule type" value="Genomic_DNA"/>
</dbReference>
<organism evidence="1">
    <name type="scientific">uncultured Chloroflexia bacterium</name>
    <dbReference type="NCBI Taxonomy" id="1672391"/>
    <lineage>
        <taxon>Bacteria</taxon>
        <taxon>Bacillati</taxon>
        <taxon>Chloroflexota</taxon>
        <taxon>Chloroflexia</taxon>
        <taxon>environmental samples</taxon>
    </lineage>
</organism>
<name>A0A6J4MA48_9CHLR</name>
<proteinExistence type="predicted"/>
<dbReference type="AlphaFoldDB" id="A0A6J4MA48"/>
<sequence length="69" mass="7966">MERKPVPEEWTGRSVKVGIRTPRGRVYWTFGWLQDVTEDGITLSTTNPLDKVTPKFYPWSSITDIQALL</sequence>
<evidence type="ECO:0000313" key="1">
    <source>
        <dbReference type="EMBL" id="CAA9354150.1"/>
    </source>
</evidence>
<gene>
    <name evidence="1" type="ORF">AVDCRST_MAG93-7271</name>
</gene>
<accession>A0A6J4MA48</accession>
<reference evidence="1" key="1">
    <citation type="submission" date="2020-02" db="EMBL/GenBank/DDBJ databases">
        <authorList>
            <person name="Meier V. D."/>
        </authorList>
    </citation>
    <scope>NUCLEOTIDE SEQUENCE</scope>
    <source>
        <strain evidence="1">AVDCRST_MAG93</strain>
    </source>
</reference>